<keyword evidence="4" id="KW-1185">Reference proteome</keyword>
<sequence>MDVTGQFIHNEDVTGTEDTTPSAAPEYETVEGADPAHAKHPWQRYVALGDSFTEGIGDPDPSRPGYHRGWADRIAQELANGTENFAYANLAVRGRLIRQIRDEQIAPALELKPDLITLCAGGNDVIRPGSDPDETARVLDTMVQLLATTGATIVLFNGPDVRDTPVMGSIRGKVAIFNENVRTVAARYDAVVADMWSLRELTAKEMWDEDRLHFSALGHHTIARMVLDTLNVPHDLDPVQPQPPVERSWREARVDDAVWARHHLFPWVLRRLRGRSSGDNITAKRPNIEPLFGGSMPPGGGSEESEESTP</sequence>
<dbReference type="CDD" id="cd01832">
    <property type="entry name" value="SGNH_hydrolase_like_1"/>
    <property type="match status" value="1"/>
</dbReference>
<dbReference type="PANTHER" id="PTHR43784:SF2">
    <property type="entry name" value="GDSL-LIKE LIPASE_ACYLHYDROLASE, PUTATIVE (AFU_ORTHOLOGUE AFUA_2G00820)-RELATED"/>
    <property type="match status" value="1"/>
</dbReference>
<dbReference type="EMBL" id="JABAHY010000004">
    <property type="protein sequence ID" value="NLS09523.1"/>
    <property type="molecule type" value="Genomic_DNA"/>
</dbReference>
<dbReference type="SUPFAM" id="SSF52266">
    <property type="entry name" value="SGNH hydrolase"/>
    <property type="match status" value="1"/>
</dbReference>
<gene>
    <name evidence="3" type="ORF">HGQ17_05770</name>
</gene>
<feature type="region of interest" description="Disordered" evidence="1">
    <location>
        <begin position="280"/>
        <end position="310"/>
    </location>
</feature>
<protein>
    <submittedName>
        <fullName evidence="3">SGNH/GDSL hydrolase family protein</fullName>
    </submittedName>
</protein>
<dbReference type="InterPro" id="IPR053140">
    <property type="entry name" value="GDSL_Rv0518-like"/>
</dbReference>
<accession>A0A7X8TK35</accession>
<evidence type="ECO:0000313" key="4">
    <source>
        <dbReference type="Proteomes" id="UP000523139"/>
    </source>
</evidence>
<dbReference type="GO" id="GO:0016787">
    <property type="term" value="F:hydrolase activity"/>
    <property type="evidence" value="ECO:0007669"/>
    <property type="project" value="UniProtKB-KW"/>
</dbReference>
<feature type="region of interest" description="Disordered" evidence="1">
    <location>
        <begin position="1"/>
        <end position="23"/>
    </location>
</feature>
<dbReference type="InterPro" id="IPR036514">
    <property type="entry name" value="SGNH_hydro_sf"/>
</dbReference>
<proteinExistence type="predicted"/>
<dbReference type="Proteomes" id="UP000523139">
    <property type="component" value="Unassembled WGS sequence"/>
</dbReference>
<organism evidence="3 4">
    <name type="scientific">Nesterenkonia sedimenti</name>
    <dbReference type="NCBI Taxonomy" id="1463632"/>
    <lineage>
        <taxon>Bacteria</taxon>
        <taxon>Bacillati</taxon>
        <taxon>Actinomycetota</taxon>
        <taxon>Actinomycetes</taxon>
        <taxon>Micrococcales</taxon>
        <taxon>Micrococcaceae</taxon>
        <taxon>Nesterenkonia</taxon>
    </lineage>
</organism>
<keyword evidence="3" id="KW-0378">Hydrolase</keyword>
<dbReference type="Gene3D" id="3.40.50.1110">
    <property type="entry name" value="SGNH hydrolase"/>
    <property type="match status" value="1"/>
</dbReference>
<comment type="caution">
    <text evidence="3">The sequence shown here is derived from an EMBL/GenBank/DDBJ whole genome shotgun (WGS) entry which is preliminary data.</text>
</comment>
<dbReference type="PANTHER" id="PTHR43784">
    <property type="entry name" value="GDSL-LIKE LIPASE/ACYLHYDROLASE, PUTATIVE (AFU_ORTHOLOGUE AFUA_2G00820)-RELATED"/>
    <property type="match status" value="1"/>
</dbReference>
<evidence type="ECO:0000259" key="2">
    <source>
        <dbReference type="Pfam" id="PF13472"/>
    </source>
</evidence>
<name>A0A7X8TK35_9MICC</name>
<dbReference type="Pfam" id="PF13472">
    <property type="entry name" value="Lipase_GDSL_2"/>
    <property type="match status" value="1"/>
</dbReference>
<evidence type="ECO:0000313" key="3">
    <source>
        <dbReference type="EMBL" id="NLS09523.1"/>
    </source>
</evidence>
<reference evidence="3 4" key="1">
    <citation type="submission" date="2020-04" db="EMBL/GenBank/DDBJ databases">
        <title>Nesterenkonia sp. nov., isolated from marine sediment.</title>
        <authorList>
            <person name="Zhang G."/>
        </authorList>
    </citation>
    <scope>NUCLEOTIDE SEQUENCE [LARGE SCALE GENOMIC DNA]</scope>
    <source>
        <strain evidence="3 4">MY13</strain>
    </source>
</reference>
<dbReference type="InterPro" id="IPR013830">
    <property type="entry name" value="SGNH_hydro"/>
</dbReference>
<feature type="domain" description="SGNH hydrolase-type esterase" evidence="2">
    <location>
        <begin position="47"/>
        <end position="219"/>
    </location>
</feature>
<evidence type="ECO:0000256" key="1">
    <source>
        <dbReference type="SAM" id="MobiDB-lite"/>
    </source>
</evidence>
<dbReference type="AlphaFoldDB" id="A0A7X8TK35"/>